<feature type="chain" id="PRO_5045873900" evidence="1">
    <location>
        <begin position="20"/>
        <end position="237"/>
    </location>
</feature>
<evidence type="ECO:0000313" key="2">
    <source>
        <dbReference type="EMBL" id="MBK3518483.1"/>
    </source>
</evidence>
<evidence type="ECO:0000256" key="1">
    <source>
        <dbReference type="SAM" id="SignalP"/>
    </source>
</evidence>
<dbReference type="EMBL" id="JAENRR010000035">
    <property type="protein sequence ID" value="MBK3518483.1"/>
    <property type="molecule type" value="Genomic_DNA"/>
</dbReference>
<evidence type="ECO:0000313" key="3">
    <source>
        <dbReference type="Proteomes" id="UP000605676"/>
    </source>
</evidence>
<feature type="signal peptide" evidence="1">
    <location>
        <begin position="1"/>
        <end position="19"/>
    </location>
</feature>
<gene>
    <name evidence="2" type="ORF">JIV24_14155</name>
</gene>
<dbReference type="RefSeq" id="WP_200465711.1">
    <property type="nucleotide sequence ID" value="NZ_JAENRR010000035.1"/>
</dbReference>
<accession>A0ABS1HLE4</accession>
<sequence length="237" mass="27634">MRFYTLLFLTVVSFIGMQAQVSLSVPLEVETPEQIKSLHQNNIIGTYSVDFDGDKIQDYISIIETGLDNEPLTREYWYTSGFKLYRTVDLIVMDYDFKFFVNIDGDSIPEIIRAQGYPEGIDYYFTKQNILTGEEEVLFYFNPIIRKANDYDYRYFWGHPWGLKSILVQQVEGGVRLLSSVQHEIIRDSEIHYPAQSCFPLIFFEGTPKSEYDYSEKIGDIELMTVDEIILGIRLTK</sequence>
<keyword evidence="1" id="KW-0732">Signal</keyword>
<keyword evidence="3" id="KW-1185">Reference proteome</keyword>
<comment type="caution">
    <text evidence="2">The sequence shown here is derived from an EMBL/GenBank/DDBJ whole genome shotgun (WGS) entry which is preliminary data.</text>
</comment>
<protein>
    <submittedName>
        <fullName evidence="2">Uncharacterized protein</fullName>
    </submittedName>
</protein>
<proteinExistence type="predicted"/>
<dbReference type="Proteomes" id="UP000605676">
    <property type="component" value="Unassembled WGS sequence"/>
</dbReference>
<reference evidence="2 3" key="1">
    <citation type="submission" date="2021-01" db="EMBL/GenBank/DDBJ databases">
        <title>Carboxyliciviraga sp.nov., isolated from coastal sediments.</title>
        <authorList>
            <person name="Lu D."/>
            <person name="Zhang T."/>
        </authorList>
    </citation>
    <scope>NUCLEOTIDE SEQUENCE [LARGE SCALE GENOMIC DNA]</scope>
    <source>
        <strain evidence="2 3">N1Y132</strain>
    </source>
</reference>
<organism evidence="2 3">
    <name type="scientific">Carboxylicivirga marina</name>
    <dbReference type="NCBI Taxonomy" id="2800988"/>
    <lineage>
        <taxon>Bacteria</taxon>
        <taxon>Pseudomonadati</taxon>
        <taxon>Bacteroidota</taxon>
        <taxon>Bacteroidia</taxon>
        <taxon>Marinilabiliales</taxon>
        <taxon>Marinilabiliaceae</taxon>
        <taxon>Carboxylicivirga</taxon>
    </lineage>
</organism>
<name>A0ABS1HLE4_9BACT</name>